<proteinExistence type="predicted"/>
<reference evidence="2" key="1">
    <citation type="submission" date="2018-10" db="EMBL/GenBank/DDBJ databases">
        <title>Hidden diversity of soil giant viruses.</title>
        <authorList>
            <person name="Schulz F."/>
            <person name="Alteio L."/>
            <person name="Goudeau D."/>
            <person name="Ryan E.M."/>
            <person name="Malmstrom R.R."/>
            <person name="Blanchard J."/>
            <person name="Woyke T."/>
        </authorList>
    </citation>
    <scope>NUCLEOTIDE SEQUENCE</scope>
    <source>
        <strain evidence="2">HYV1</strain>
    </source>
</reference>
<feature type="compositionally biased region" description="Basic and acidic residues" evidence="1">
    <location>
        <begin position="159"/>
        <end position="168"/>
    </location>
</feature>
<evidence type="ECO:0000313" key="2">
    <source>
        <dbReference type="EMBL" id="AYV84442.1"/>
    </source>
</evidence>
<sequence length="239" mass="28306">MYIMDIKGPEEDFDPSTLFTKKELCYYKMIHKYFRQCSEKMLAHMHNIIDGESEISLRILDWFVTKYSKRGIDFTRTNGDVYDIHINYKAQLKSYKKRYFDPFRRKKKFNFKYTVAGEEKSLYTTIGQLNFFRWAINNGIITFVENYLLQIVKAMNTATKEEKRKKEEAESDEDSDEGSEGEQEIEEKKKKPPKPPKKNLDKEKSKKPKINVKRKTKGINVNASTNIKDDEVELVLCFD</sequence>
<dbReference type="InterPro" id="IPR055621">
    <property type="entry name" value="DUF7197"/>
</dbReference>
<dbReference type="EMBL" id="MK072407">
    <property type="protein sequence ID" value="AYV84442.1"/>
    <property type="molecule type" value="Genomic_DNA"/>
</dbReference>
<feature type="region of interest" description="Disordered" evidence="1">
    <location>
        <begin position="159"/>
        <end position="224"/>
    </location>
</feature>
<protein>
    <submittedName>
        <fullName evidence="2">Uncharacterized protein</fullName>
    </submittedName>
</protein>
<gene>
    <name evidence="2" type="ORF">Hyperionvirus25_28</name>
</gene>
<feature type="compositionally biased region" description="Acidic residues" evidence="1">
    <location>
        <begin position="169"/>
        <end position="185"/>
    </location>
</feature>
<name>A0A3G5ABE6_9VIRU</name>
<dbReference type="Pfam" id="PF23827">
    <property type="entry name" value="DUF7197"/>
    <property type="match status" value="1"/>
</dbReference>
<feature type="compositionally biased region" description="Basic residues" evidence="1">
    <location>
        <begin position="205"/>
        <end position="217"/>
    </location>
</feature>
<organism evidence="2">
    <name type="scientific">Hyperionvirus sp</name>
    <dbReference type="NCBI Taxonomy" id="2487770"/>
    <lineage>
        <taxon>Viruses</taxon>
        <taxon>Varidnaviria</taxon>
        <taxon>Bamfordvirae</taxon>
        <taxon>Nucleocytoviricota</taxon>
        <taxon>Megaviricetes</taxon>
        <taxon>Imitervirales</taxon>
        <taxon>Mimiviridae</taxon>
        <taxon>Klosneuvirinae</taxon>
    </lineage>
</organism>
<evidence type="ECO:0000256" key="1">
    <source>
        <dbReference type="SAM" id="MobiDB-lite"/>
    </source>
</evidence>
<accession>A0A3G5ABE6</accession>